<keyword evidence="6 8" id="KW-0449">Lipoprotein</keyword>
<proteinExistence type="inferred from homology"/>
<dbReference type="PROSITE" id="PS51257">
    <property type="entry name" value="PROKAR_LIPOPROTEIN"/>
    <property type="match status" value="1"/>
</dbReference>
<evidence type="ECO:0000313" key="8">
    <source>
        <dbReference type="EMBL" id="MFC0591331.1"/>
    </source>
</evidence>
<feature type="signal peptide" evidence="7">
    <location>
        <begin position="1"/>
        <end position="17"/>
    </location>
</feature>
<sequence>MSKTATLLALALTFVLAGCNTVKGVGQDVQKAGGAIERAADK</sequence>
<keyword evidence="9" id="KW-1185">Reference proteome</keyword>
<keyword evidence="3 7" id="KW-0732">Signal</keyword>
<feature type="chain" id="PRO_5046084030" evidence="7">
    <location>
        <begin position="18"/>
        <end position="42"/>
    </location>
</feature>
<protein>
    <submittedName>
        <fullName evidence="8">Entericidin A/B family lipoprotein</fullName>
    </submittedName>
</protein>
<reference evidence="8 9" key="1">
    <citation type="submission" date="2024-09" db="EMBL/GenBank/DDBJ databases">
        <authorList>
            <person name="Sun Q."/>
            <person name="Mori K."/>
        </authorList>
    </citation>
    <scope>NUCLEOTIDE SEQUENCE [LARGE SCALE GENOMIC DNA]</scope>
    <source>
        <strain evidence="8 9">NCAIM B.02336</strain>
    </source>
</reference>
<dbReference type="EMBL" id="JBHLTN010000003">
    <property type="protein sequence ID" value="MFC0591331.1"/>
    <property type="molecule type" value="Genomic_DNA"/>
</dbReference>
<dbReference type="Pfam" id="PF08085">
    <property type="entry name" value="Entericidin"/>
    <property type="match status" value="1"/>
</dbReference>
<gene>
    <name evidence="8" type="ORF">ACFFGG_02060</name>
</gene>
<evidence type="ECO:0000256" key="5">
    <source>
        <dbReference type="ARBA" id="ARBA00023139"/>
    </source>
</evidence>
<dbReference type="InterPro" id="IPR012556">
    <property type="entry name" value="Entericidin"/>
</dbReference>
<comment type="similarity">
    <text evidence="1">Belongs to the EcnA/EcnB lipoprotein family.</text>
</comment>
<name>A0ABV6PNC6_9BURK</name>
<accession>A0ABV6PNC6</accession>
<comment type="caution">
    <text evidence="8">The sequence shown here is derived from an EMBL/GenBank/DDBJ whole genome shotgun (WGS) entry which is preliminary data.</text>
</comment>
<evidence type="ECO:0000256" key="6">
    <source>
        <dbReference type="ARBA" id="ARBA00023288"/>
    </source>
</evidence>
<evidence type="ECO:0000313" key="9">
    <source>
        <dbReference type="Proteomes" id="UP001589834"/>
    </source>
</evidence>
<evidence type="ECO:0000256" key="1">
    <source>
        <dbReference type="ARBA" id="ARBA00010296"/>
    </source>
</evidence>
<keyword evidence="4" id="KW-0472">Membrane</keyword>
<dbReference type="RefSeq" id="WP_293221493.1">
    <property type="nucleotide sequence ID" value="NZ_JBHLTN010000003.1"/>
</dbReference>
<evidence type="ECO:0000256" key="3">
    <source>
        <dbReference type="ARBA" id="ARBA00022729"/>
    </source>
</evidence>
<evidence type="ECO:0000256" key="4">
    <source>
        <dbReference type="ARBA" id="ARBA00023136"/>
    </source>
</evidence>
<keyword evidence="2" id="KW-1003">Cell membrane</keyword>
<keyword evidence="5" id="KW-0564">Palmitate</keyword>
<evidence type="ECO:0000256" key="2">
    <source>
        <dbReference type="ARBA" id="ARBA00022475"/>
    </source>
</evidence>
<dbReference type="Proteomes" id="UP001589834">
    <property type="component" value="Unassembled WGS sequence"/>
</dbReference>
<organism evidence="8 9">
    <name type="scientific">Ottowia pentelensis</name>
    <dbReference type="NCBI Taxonomy" id="511108"/>
    <lineage>
        <taxon>Bacteria</taxon>
        <taxon>Pseudomonadati</taxon>
        <taxon>Pseudomonadota</taxon>
        <taxon>Betaproteobacteria</taxon>
        <taxon>Burkholderiales</taxon>
        <taxon>Comamonadaceae</taxon>
        <taxon>Ottowia</taxon>
    </lineage>
</organism>
<evidence type="ECO:0000256" key="7">
    <source>
        <dbReference type="SAM" id="SignalP"/>
    </source>
</evidence>